<organism evidence="3 4">
    <name type="scientific">Leptospira soteropolitanensis</name>
    <dbReference type="NCBI Taxonomy" id="2950025"/>
    <lineage>
        <taxon>Bacteria</taxon>
        <taxon>Pseudomonadati</taxon>
        <taxon>Spirochaetota</taxon>
        <taxon>Spirochaetia</taxon>
        <taxon>Leptospirales</taxon>
        <taxon>Leptospiraceae</taxon>
        <taxon>Leptospira</taxon>
    </lineage>
</organism>
<comment type="caution">
    <text evidence="3">The sequence shown here is derived from an EMBL/GenBank/DDBJ whole genome shotgun (WGS) entry which is preliminary data.</text>
</comment>
<feature type="transmembrane region" description="Helical" evidence="1">
    <location>
        <begin position="63"/>
        <end position="82"/>
    </location>
</feature>
<name>A0AAW5VE05_9LEPT</name>
<keyword evidence="1" id="KW-0812">Transmembrane</keyword>
<evidence type="ECO:0008006" key="6">
    <source>
        <dbReference type="Google" id="ProtNLM"/>
    </source>
</evidence>
<dbReference type="Proteomes" id="UP001208912">
    <property type="component" value="Unassembled WGS sequence"/>
</dbReference>
<dbReference type="EMBL" id="JAMQPM010000005">
    <property type="protein sequence ID" value="MCW7527227.1"/>
    <property type="molecule type" value="Genomic_DNA"/>
</dbReference>
<sequence length="305" mass="34290">MNSKQCPNCGSTNIYQESVTIYRCGDCFDKLPTGVMVNSPPTKVFGTSKQNSKADSLKKWKTLITGTAFAWLLLGSFVFTYFQNIKPVQTTLEEEATSISLDPNLDSVEIVPEGEFQYTSAIPDVIGNVYIVGKFTNQSGQSLLMPKFTVSLFNNGNINIKTSFGYAEKNLVNDGESVSFQVLVEEAPSYDHFEIQVTATTIPKETEKPELTLKKLDFKRNQHKEIVLAGKIQNKSNSITNFTRINCLLINKEEKTIDYGTVSLQKEDFLPKEVQNFEMIFSRAKQIPDSYYCETDAIIKENTNP</sequence>
<keyword evidence="1" id="KW-1133">Transmembrane helix</keyword>
<dbReference type="EMBL" id="JAMQPL010000005">
    <property type="protein sequence ID" value="MCW7531084.1"/>
    <property type="molecule type" value="Genomic_DNA"/>
</dbReference>
<dbReference type="Proteomes" id="UP001208540">
    <property type="component" value="Unassembled WGS sequence"/>
</dbReference>
<dbReference type="RefSeq" id="WP_265352262.1">
    <property type="nucleotide sequence ID" value="NZ_JAMQPL010000005.1"/>
</dbReference>
<evidence type="ECO:0000313" key="5">
    <source>
        <dbReference type="Proteomes" id="UP001208912"/>
    </source>
</evidence>
<evidence type="ECO:0000256" key="1">
    <source>
        <dbReference type="SAM" id="Phobius"/>
    </source>
</evidence>
<accession>A0AAW5VE05</accession>
<keyword evidence="5" id="KW-1185">Reference proteome</keyword>
<evidence type="ECO:0000313" key="2">
    <source>
        <dbReference type="EMBL" id="MCW7527227.1"/>
    </source>
</evidence>
<dbReference type="AlphaFoldDB" id="A0AAW5VE05"/>
<gene>
    <name evidence="2" type="ORF">ND861_12770</name>
    <name evidence="3" type="ORF">ND862_12725</name>
</gene>
<protein>
    <recommendedName>
        <fullName evidence="6">DUF3426 domain-containing protein</fullName>
    </recommendedName>
</protein>
<evidence type="ECO:0000313" key="3">
    <source>
        <dbReference type="EMBL" id="MCW7531084.1"/>
    </source>
</evidence>
<evidence type="ECO:0000313" key="4">
    <source>
        <dbReference type="Proteomes" id="UP001208540"/>
    </source>
</evidence>
<reference evidence="3 5" key="1">
    <citation type="submission" date="2022-06" db="EMBL/GenBank/DDBJ databases">
        <title>Leptospira isolates from biofilms formed at urban environments.</title>
        <authorList>
            <person name="Ribeiro P.S."/>
            <person name="Sousa T."/>
            <person name="Carvalho N."/>
            <person name="Aburjaile F."/>
            <person name="Neves F."/>
            <person name="Oliveira D."/>
            <person name="Blanco L."/>
            <person name="Lima J."/>
            <person name="Costa F."/>
            <person name="Brenig B."/>
            <person name="Soares S."/>
            <person name="Ramos R."/>
            <person name="Goes-Neto A."/>
            <person name="Matiuzzi M."/>
            <person name="Azevedo V."/>
            <person name="Ristow P."/>
        </authorList>
    </citation>
    <scope>NUCLEOTIDE SEQUENCE</scope>
    <source>
        <strain evidence="2 5">VSF19</strain>
        <strain evidence="3">VSF20</strain>
    </source>
</reference>
<proteinExistence type="predicted"/>
<keyword evidence="1" id="KW-0472">Membrane</keyword>